<name>A0A9D7K1F2_9PROT</name>
<gene>
    <name evidence="3" type="ORF">IPL58_00540</name>
</gene>
<comment type="caution">
    <text evidence="3">The sequence shown here is derived from an EMBL/GenBank/DDBJ whole genome shotgun (WGS) entry which is preliminary data.</text>
</comment>
<keyword evidence="2" id="KW-0732">Signal</keyword>
<accession>A0A9D7K1F2</accession>
<evidence type="ECO:0000256" key="2">
    <source>
        <dbReference type="SAM" id="SignalP"/>
    </source>
</evidence>
<dbReference type="PROSITE" id="PS51257">
    <property type="entry name" value="PROKAR_LIPOPROTEIN"/>
    <property type="match status" value="1"/>
</dbReference>
<reference evidence="3" key="1">
    <citation type="submission" date="2020-10" db="EMBL/GenBank/DDBJ databases">
        <title>Connecting structure to function with the recovery of over 1000 high-quality activated sludge metagenome-assembled genomes encoding full-length rRNA genes using long-read sequencing.</title>
        <authorList>
            <person name="Singleton C.M."/>
            <person name="Petriglieri F."/>
            <person name="Kristensen J.M."/>
            <person name="Kirkegaard R.H."/>
            <person name="Michaelsen T.Y."/>
            <person name="Andersen M.H."/>
            <person name="Karst S.M."/>
            <person name="Dueholm M.S."/>
            <person name="Nielsen P.H."/>
            <person name="Albertsen M."/>
        </authorList>
    </citation>
    <scope>NUCLEOTIDE SEQUENCE</scope>
    <source>
        <strain evidence="3">Hirt_18-Q3-R61-65_BATAC.395</strain>
    </source>
</reference>
<feature type="compositionally biased region" description="Basic and acidic residues" evidence="1">
    <location>
        <begin position="125"/>
        <end position="148"/>
    </location>
</feature>
<evidence type="ECO:0000313" key="4">
    <source>
        <dbReference type="Proteomes" id="UP000886689"/>
    </source>
</evidence>
<sequence length="264" mass="30093">MKTGRLLTAGVISVAALLAGCAVSPSAGPRYVERHEYYEPVRVAPPPPYVEHVGHPPVIGHVWISGYWNWGGARYAWVPGRWDAPRSGHHWVPHRWEKNGDHWRQQGGHWERGGNVQRNTVVVRQPERSTHNDRSMHNDRDGRRDDHQWSAPAPRFERNDAARGGHEVRSQPERSVRPPAAPEARLSPRNDVSRPDVSERQPRAEAPVRNERREMSRDSAREPARNGSESRPGREREARPERGNERSREDGRNAGRDSSRERGA</sequence>
<dbReference type="EMBL" id="JADJUC010000001">
    <property type="protein sequence ID" value="MBK8522741.1"/>
    <property type="molecule type" value="Genomic_DNA"/>
</dbReference>
<feature type="region of interest" description="Disordered" evidence="1">
    <location>
        <begin position="100"/>
        <end position="264"/>
    </location>
</feature>
<feature type="signal peptide" evidence="2">
    <location>
        <begin position="1"/>
        <end position="27"/>
    </location>
</feature>
<proteinExistence type="predicted"/>
<dbReference type="Proteomes" id="UP000886689">
    <property type="component" value="Unassembled WGS sequence"/>
</dbReference>
<protein>
    <submittedName>
        <fullName evidence="3">YXWGXW repeat-containing protein</fullName>
    </submittedName>
</protein>
<evidence type="ECO:0000256" key="1">
    <source>
        <dbReference type="SAM" id="MobiDB-lite"/>
    </source>
</evidence>
<feature type="chain" id="PRO_5039415311" evidence="2">
    <location>
        <begin position="28"/>
        <end position="264"/>
    </location>
</feature>
<evidence type="ECO:0000313" key="3">
    <source>
        <dbReference type="EMBL" id="MBK8522741.1"/>
    </source>
</evidence>
<organism evidence="3 4">
    <name type="scientific">Candidatus Proximibacter danicus</name>
    <dbReference type="NCBI Taxonomy" id="2954365"/>
    <lineage>
        <taxon>Bacteria</taxon>
        <taxon>Pseudomonadati</taxon>
        <taxon>Pseudomonadota</taxon>
        <taxon>Betaproteobacteria</taxon>
        <taxon>Candidatus Proximibacter</taxon>
    </lineage>
</organism>
<feature type="compositionally biased region" description="Basic and acidic residues" evidence="1">
    <location>
        <begin position="155"/>
        <end position="176"/>
    </location>
</feature>
<feature type="compositionally biased region" description="Basic and acidic residues" evidence="1">
    <location>
        <begin position="231"/>
        <end position="264"/>
    </location>
</feature>
<feature type="compositionally biased region" description="Basic and acidic residues" evidence="1">
    <location>
        <begin position="186"/>
        <end position="224"/>
    </location>
</feature>
<dbReference type="InterPro" id="IPR024447">
    <property type="entry name" value="YXWGXW_rpt"/>
</dbReference>
<dbReference type="AlphaFoldDB" id="A0A9D7K1F2"/>
<dbReference type="Pfam" id="PF12779">
    <property type="entry name" value="WXXGXW"/>
    <property type="match status" value="1"/>
</dbReference>
<feature type="compositionally biased region" description="Basic and acidic residues" evidence="1">
    <location>
        <begin position="100"/>
        <end position="112"/>
    </location>
</feature>